<dbReference type="Pfam" id="PF00494">
    <property type="entry name" value="SQS_PSY"/>
    <property type="match status" value="1"/>
</dbReference>
<dbReference type="SFLD" id="SFLDS00005">
    <property type="entry name" value="Isoprenoid_Synthase_Type_I"/>
    <property type="match status" value="1"/>
</dbReference>
<dbReference type="InterPro" id="IPR019845">
    <property type="entry name" value="Squalene/phytoene_synthase_CS"/>
</dbReference>
<dbReference type="InterPro" id="IPR008949">
    <property type="entry name" value="Isoprenoid_synthase_dom_sf"/>
</dbReference>
<name>A0A4Y8UID3_9GAMM</name>
<dbReference type="OrthoDB" id="9807580at2"/>
<dbReference type="InterPro" id="IPR033904">
    <property type="entry name" value="Trans_IPPS_HH"/>
</dbReference>
<dbReference type="Proteomes" id="UP000298133">
    <property type="component" value="Unassembled WGS sequence"/>
</dbReference>
<accession>A0A4Y8UID3</accession>
<reference evidence="2 3" key="1">
    <citation type="submission" date="2019-03" db="EMBL/GenBank/DDBJ databases">
        <title>Draft genome of Gammaproteobacteria bacterium LSUCC0057, a member of the SAR92 clade.</title>
        <authorList>
            <person name="Lanclos V.C."/>
            <person name="Doiron C."/>
            <person name="Henson M.W."/>
            <person name="Thrash J.C."/>
        </authorList>
    </citation>
    <scope>NUCLEOTIDE SEQUENCE [LARGE SCALE GENOMIC DNA]</scope>
    <source>
        <strain evidence="2 3">LSUCC0057</strain>
    </source>
</reference>
<evidence type="ECO:0000313" key="3">
    <source>
        <dbReference type="Proteomes" id="UP000298133"/>
    </source>
</evidence>
<evidence type="ECO:0000256" key="1">
    <source>
        <dbReference type="ARBA" id="ARBA00022679"/>
    </source>
</evidence>
<dbReference type="PROSITE" id="PS01044">
    <property type="entry name" value="SQUALEN_PHYTOEN_SYN_1"/>
    <property type="match status" value="1"/>
</dbReference>
<dbReference type="EMBL" id="SPIA01000001">
    <property type="protein sequence ID" value="TFH68626.1"/>
    <property type="molecule type" value="Genomic_DNA"/>
</dbReference>
<dbReference type="PROSITE" id="PS01045">
    <property type="entry name" value="SQUALEN_PHYTOEN_SYN_2"/>
    <property type="match status" value="1"/>
</dbReference>
<evidence type="ECO:0000313" key="2">
    <source>
        <dbReference type="EMBL" id="TFH68626.1"/>
    </source>
</evidence>
<proteinExistence type="predicted"/>
<dbReference type="SUPFAM" id="SSF48576">
    <property type="entry name" value="Terpenoid synthases"/>
    <property type="match status" value="1"/>
</dbReference>
<dbReference type="GO" id="GO:0004311">
    <property type="term" value="F:geranylgeranyl diphosphate synthase activity"/>
    <property type="evidence" value="ECO:0007669"/>
    <property type="project" value="InterPro"/>
</dbReference>
<dbReference type="Gene3D" id="1.10.600.10">
    <property type="entry name" value="Farnesyl Diphosphate Synthase"/>
    <property type="match status" value="1"/>
</dbReference>
<dbReference type="SFLD" id="SFLDG01018">
    <property type="entry name" value="Squalene/Phytoene_Synthase_Lik"/>
    <property type="match status" value="1"/>
</dbReference>
<protein>
    <submittedName>
        <fullName evidence="2">Phytoene/squalene synthase family protein</fullName>
    </submittedName>
</protein>
<keyword evidence="3" id="KW-1185">Reference proteome</keyword>
<dbReference type="SFLD" id="SFLDG01212">
    <property type="entry name" value="Phytoene_synthase_like"/>
    <property type="match status" value="1"/>
</dbReference>
<dbReference type="CDD" id="cd00683">
    <property type="entry name" value="Trans_IPPS_HH"/>
    <property type="match status" value="1"/>
</dbReference>
<sequence>MTAANGSAPSNQAAAAKTVLSAHGKSFYWASFFLGAKSAAQAAQLYQFCRYVDDLADGSLPDRAEQLRLINSQLAGHHSGQPSEETAQFLELMQQCQISSQAAIGLVDGMLQDQQPVELNHPAELLRYCHAVAGTVGLMMSRVLGCHNPKAQPFALDLGIAMQLTNIARDVLEDAQMGRRYLPASWVSLTPAEIAAASPVSRQPVAEAVAKTLELAEHYYRSARLGIQLLPLRSRLAIAVALRVYRHIGVRLKGRDYAWWRGRVYVPTWQKLLLTLVSLRVLLPSAVPEHNRSLHADLQGLVGVEGE</sequence>
<comment type="caution">
    <text evidence="2">The sequence shown here is derived from an EMBL/GenBank/DDBJ whole genome shotgun (WGS) entry which is preliminary data.</text>
</comment>
<keyword evidence="1" id="KW-0808">Transferase</keyword>
<dbReference type="InterPro" id="IPR002060">
    <property type="entry name" value="Squ/phyt_synthse"/>
</dbReference>
<dbReference type="GO" id="GO:0016117">
    <property type="term" value="P:carotenoid biosynthetic process"/>
    <property type="evidence" value="ECO:0007669"/>
    <property type="project" value="UniProtKB-ARBA"/>
</dbReference>
<dbReference type="PANTHER" id="PTHR31480">
    <property type="entry name" value="BIFUNCTIONAL LYCOPENE CYCLASE/PHYTOENE SYNTHASE"/>
    <property type="match status" value="1"/>
</dbReference>
<dbReference type="InterPro" id="IPR044843">
    <property type="entry name" value="Trans_IPPS_bact-type"/>
</dbReference>
<dbReference type="AlphaFoldDB" id="A0A4Y8UID3"/>
<organism evidence="2 3">
    <name type="scientific">Gammaproteobacteria bacterium LSUCC0057</name>
    <dbReference type="NCBI Taxonomy" id="2559237"/>
    <lineage>
        <taxon>Bacteria</taxon>
        <taxon>Pseudomonadati</taxon>
        <taxon>Pseudomonadota</taxon>
        <taxon>Gammaproteobacteria</taxon>
        <taxon>Cellvibrionales</taxon>
        <taxon>Porticoccaceae</taxon>
        <taxon>SAR92 clade</taxon>
    </lineage>
</organism>
<gene>
    <name evidence="2" type="ORF">E3W66_01295</name>
</gene>
<dbReference type="GO" id="GO:0051996">
    <property type="term" value="F:squalene synthase [NAD(P)H] activity"/>
    <property type="evidence" value="ECO:0007669"/>
    <property type="project" value="InterPro"/>
</dbReference>